<dbReference type="EMBL" id="SMMG02000005">
    <property type="protein sequence ID" value="KAA3472294.1"/>
    <property type="molecule type" value="Genomic_DNA"/>
</dbReference>
<reference evidence="2" key="1">
    <citation type="journal article" date="2019" name="Plant Biotechnol. J.">
        <title>Genome sequencing of the Australian wild diploid species Gossypium australe highlights disease resistance and delayed gland morphogenesis.</title>
        <authorList>
            <person name="Cai Y."/>
            <person name="Cai X."/>
            <person name="Wang Q."/>
            <person name="Wang P."/>
            <person name="Zhang Y."/>
            <person name="Cai C."/>
            <person name="Xu Y."/>
            <person name="Wang K."/>
            <person name="Zhou Z."/>
            <person name="Wang C."/>
            <person name="Geng S."/>
            <person name="Li B."/>
            <person name="Dong Q."/>
            <person name="Hou Y."/>
            <person name="Wang H."/>
            <person name="Ai P."/>
            <person name="Liu Z."/>
            <person name="Yi F."/>
            <person name="Sun M."/>
            <person name="An G."/>
            <person name="Cheng J."/>
            <person name="Zhang Y."/>
            <person name="Shi Q."/>
            <person name="Xie Y."/>
            <person name="Shi X."/>
            <person name="Chang Y."/>
            <person name="Huang F."/>
            <person name="Chen Y."/>
            <person name="Hong S."/>
            <person name="Mi L."/>
            <person name="Sun Q."/>
            <person name="Zhang L."/>
            <person name="Zhou B."/>
            <person name="Peng R."/>
            <person name="Zhang X."/>
            <person name="Liu F."/>
        </authorList>
    </citation>
    <scope>NUCLEOTIDE SEQUENCE [LARGE SCALE GENOMIC DNA]</scope>
    <source>
        <strain evidence="2">cv. PA1801</strain>
    </source>
</reference>
<dbReference type="Proteomes" id="UP000325315">
    <property type="component" value="Unassembled WGS sequence"/>
</dbReference>
<comment type="caution">
    <text evidence="1">The sequence shown here is derived from an EMBL/GenBank/DDBJ whole genome shotgun (WGS) entry which is preliminary data.</text>
</comment>
<proteinExistence type="predicted"/>
<dbReference type="OrthoDB" id="1304885at2759"/>
<keyword evidence="2" id="KW-1185">Reference proteome</keyword>
<evidence type="ECO:0000313" key="2">
    <source>
        <dbReference type="Proteomes" id="UP000325315"/>
    </source>
</evidence>
<protein>
    <submittedName>
        <fullName evidence="1">UBN2_3 domain-containing protein</fullName>
    </submittedName>
</protein>
<name>A0A5B6VTI5_9ROSI</name>
<gene>
    <name evidence="1" type="ORF">EPI10_022786</name>
</gene>
<accession>A0A5B6VTI5</accession>
<evidence type="ECO:0000313" key="1">
    <source>
        <dbReference type="EMBL" id="KAA3472294.1"/>
    </source>
</evidence>
<organism evidence="1 2">
    <name type="scientific">Gossypium australe</name>
    <dbReference type="NCBI Taxonomy" id="47621"/>
    <lineage>
        <taxon>Eukaryota</taxon>
        <taxon>Viridiplantae</taxon>
        <taxon>Streptophyta</taxon>
        <taxon>Embryophyta</taxon>
        <taxon>Tracheophyta</taxon>
        <taxon>Spermatophyta</taxon>
        <taxon>Magnoliopsida</taxon>
        <taxon>eudicotyledons</taxon>
        <taxon>Gunneridae</taxon>
        <taxon>Pentapetalae</taxon>
        <taxon>rosids</taxon>
        <taxon>malvids</taxon>
        <taxon>Malvales</taxon>
        <taxon>Malvaceae</taxon>
        <taxon>Malvoideae</taxon>
        <taxon>Gossypium</taxon>
    </lineage>
</organism>
<dbReference type="AlphaFoldDB" id="A0A5B6VTI5"/>
<sequence length="110" mass="12904">MVPIRMGLYNRHLIPNRSVATRFVSQELSARIVFASSVALVWKDLQERYEKVDSSRVIFLHCEIASHLELLWDEYDALVPFSCTSENSRKNQQLIQQQWLFQFLMGLNDS</sequence>